<accession>A0A6G1LK21</accession>
<keyword evidence="3" id="KW-1185">Reference proteome</keyword>
<evidence type="ECO:0000313" key="2">
    <source>
        <dbReference type="EMBL" id="KAF2773291.1"/>
    </source>
</evidence>
<evidence type="ECO:0000313" key="3">
    <source>
        <dbReference type="Proteomes" id="UP000799436"/>
    </source>
</evidence>
<sequence length="623" mass="66798">MGPAEAETPPVVSARPHCVAPLQAFPSPASVTSPLDSPTFSRSLPGSRKTPPWTPASLVPATTAPISPAPGLVDFKAVDTPPPPADIAETGLNTIVGGALAPVHITPPPTRSATKPGPGLRLPSFRGLGIAAPHPDRYGQPALDGTFTDAPNDTMEGPLGSSVGDAPLLNALNHLHLVQQRTSNGSGADITGGRAVISPVKHFIATLTPPEDAGDTEWPSLASVSSAPIMSPSMERGHESVGARSALPAPTASDSTTLAERPRESAESSPGGSSWISGAVQSLLENQHRSQRPSNPLRILSHALPSPSPTGHVFPQIISEIHNSTPSSPTVWISVFHAIPGRFNLTDLPTSPPATPGQPIGGEDYFTQKVFDSAVPITDYQEDLSALPRSPRPVVPPSTINISIVERYIPPTNANEFEKMFNDDGPSILVDRLVELSPDHGSLAFIYPTRTGGMIFKQKYLGPVLDPILRSMQIVHGLSSDLGISLGNMSAIGRLLEFDDLKRKMNILCAALTQRSTSMQRFHGRRAHFQVTYAAKQRVRLSRDVWAHDWWTKQEKPRVREMITKYAREASKKSSNEHMERPATPAELIQHLLDSVSKKAYPPGQEPTEGVEVGVFVIQRSEL</sequence>
<protein>
    <submittedName>
        <fullName evidence="2">Uncharacterized protein</fullName>
    </submittedName>
</protein>
<feature type="compositionally biased region" description="Polar residues" evidence="1">
    <location>
        <begin position="267"/>
        <end position="276"/>
    </location>
</feature>
<feature type="region of interest" description="Disordered" evidence="1">
    <location>
        <begin position="24"/>
        <end position="66"/>
    </location>
</feature>
<reference evidence="2" key="1">
    <citation type="journal article" date="2020" name="Stud. Mycol.">
        <title>101 Dothideomycetes genomes: a test case for predicting lifestyles and emergence of pathogens.</title>
        <authorList>
            <person name="Haridas S."/>
            <person name="Albert R."/>
            <person name="Binder M."/>
            <person name="Bloem J."/>
            <person name="Labutti K."/>
            <person name="Salamov A."/>
            <person name="Andreopoulos B."/>
            <person name="Baker S."/>
            <person name="Barry K."/>
            <person name="Bills G."/>
            <person name="Bluhm B."/>
            <person name="Cannon C."/>
            <person name="Castanera R."/>
            <person name="Culley D."/>
            <person name="Daum C."/>
            <person name="Ezra D."/>
            <person name="Gonzalez J."/>
            <person name="Henrissat B."/>
            <person name="Kuo A."/>
            <person name="Liang C."/>
            <person name="Lipzen A."/>
            <person name="Lutzoni F."/>
            <person name="Magnuson J."/>
            <person name="Mondo S."/>
            <person name="Nolan M."/>
            <person name="Ohm R."/>
            <person name="Pangilinan J."/>
            <person name="Park H.-J."/>
            <person name="Ramirez L."/>
            <person name="Alfaro M."/>
            <person name="Sun H."/>
            <person name="Tritt A."/>
            <person name="Yoshinaga Y."/>
            <person name="Zwiers L.-H."/>
            <person name="Turgeon B."/>
            <person name="Goodwin S."/>
            <person name="Spatafora J."/>
            <person name="Crous P."/>
            <person name="Grigoriev I."/>
        </authorList>
    </citation>
    <scope>NUCLEOTIDE SEQUENCE</scope>
    <source>
        <strain evidence="2">CBS 116005</strain>
    </source>
</reference>
<dbReference type="Proteomes" id="UP000799436">
    <property type="component" value="Unassembled WGS sequence"/>
</dbReference>
<dbReference type="AlphaFoldDB" id="A0A6G1LK21"/>
<feature type="compositionally biased region" description="Polar residues" evidence="1">
    <location>
        <begin position="29"/>
        <end position="44"/>
    </location>
</feature>
<dbReference type="OrthoDB" id="5407894at2759"/>
<feature type="region of interest" description="Disordered" evidence="1">
    <location>
        <begin position="229"/>
        <end position="276"/>
    </location>
</feature>
<gene>
    <name evidence="2" type="ORF">EJ03DRAFT_323788</name>
</gene>
<name>A0A6G1LK21_9PEZI</name>
<evidence type="ECO:0000256" key="1">
    <source>
        <dbReference type="SAM" id="MobiDB-lite"/>
    </source>
</evidence>
<organism evidence="2 3">
    <name type="scientific">Teratosphaeria nubilosa</name>
    <dbReference type="NCBI Taxonomy" id="161662"/>
    <lineage>
        <taxon>Eukaryota</taxon>
        <taxon>Fungi</taxon>
        <taxon>Dikarya</taxon>
        <taxon>Ascomycota</taxon>
        <taxon>Pezizomycotina</taxon>
        <taxon>Dothideomycetes</taxon>
        <taxon>Dothideomycetidae</taxon>
        <taxon>Mycosphaerellales</taxon>
        <taxon>Teratosphaeriaceae</taxon>
        <taxon>Teratosphaeria</taxon>
    </lineage>
</organism>
<dbReference type="EMBL" id="ML995811">
    <property type="protein sequence ID" value="KAF2773291.1"/>
    <property type="molecule type" value="Genomic_DNA"/>
</dbReference>
<proteinExistence type="predicted"/>